<reference evidence="3 4" key="2">
    <citation type="submission" date="2024-07" db="EMBL/GenBank/DDBJ databases">
        <authorList>
            <person name="Akdeniz Z."/>
        </authorList>
    </citation>
    <scope>NUCLEOTIDE SEQUENCE [LARGE SCALE GENOMIC DNA]</scope>
</reference>
<dbReference type="AlphaFoldDB" id="A0AA86N9A6"/>
<accession>A0AA86N9A6</accession>
<sequence length="295" mass="34819">MQNISYQRGLTDEEIQKVQNDQSEYQELVQQCSRSQSPQPDADRDYHQELKNLYQTKEEIQKRLENRNLAQELNNEYIIELTQQMKEQFQLKFDNFFIQQQLIQQQKRSDPTENINTTLQDCVYKFQEMQKEFQSQYFIELDKKMRDPNLGLNQRYARDIDDLINNTIDKQWVLQTRYDQIFQPLRSNTQLPLKTELKMTYDESSKNSSNNGQQSAKTAEPNGKWRQVEMELLAAFVKDSQNKNEKLDFLMLSANIQRSVGVLRSPGACAKKCKDFLQTIQVSGLSQEDDAKINQ</sequence>
<evidence type="ECO:0000256" key="1">
    <source>
        <dbReference type="SAM" id="MobiDB-lite"/>
    </source>
</evidence>
<name>A0AA86N9A6_9EUKA</name>
<comment type="caution">
    <text evidence="2">The sequence shown here is derived from an EMBL/GenBank/DDBJ whole genome shotgun (WGS) entry which is preliminary data.</text>
</comment>
<feature type="region of interest" description="Disordered" evidence="1">
    <location>
        <begin position="200"/>
        <end position="222"/>
    </location>
</feature>
<evidence type="ECO:0000313" key="2">
    <source>
        <dbReference type="EMBL" id="CAI9915063.1"/>
    </source>
</evidence>
<dbReference type="EMBL" id="CATOUU010000062">
    <property type="protein sequence ID" value="CAI9915063.1"/>
    <property type="molecule type" value="Genomic_DNA"/>
</dbReference>
<reference evidence="2" key="1">
    <citation type="submission" date="2023-06" db="EMBL/GenBank/DDBJ databases">
        <authorList>
            <person name="Kurt Z."/>
        </authorList>
    </citation>
    <scope>NUCLEOTIDE SEQUENCE</scope>
</reference>
<keyword evidence="4" id="KW-1185">Reference proteome</keyword>
<protein>
    <submittedName>
        <fullName evidence="3">Hypothetical_protein</fullName>
    </submittedName>
</protein>
<gene>
    <name evidence="2" type="ORF">HINF_LOCUS2708</name>
    <name evidence="3" type="ORF">HINF_LOCUS30601</name>
</gene>
<evidence type="ECO:0000313" key="3">
    <source>
        <dbReference type="EMBL" id="CAL6025924.1"/>
    </source>
</evidence>
<dbReference type="Proteomes" id="UP001642409">
    <property type="component" value="Unassembled WGS sequence"/>
</dbReference>
<dbReference type="EMBL" id="CAXDID020000100">
    <property type="protein sequence ID" value="CAL6025924.1"/>
    <property type="molecule type" value="Genomic_DNA"/>
</dbReference>
<evidence type="ECO:0000313" key="4">
    <source>
        <dbReference type="Proteomes" id="UP001642409"/>
    </source>
</evidence>
<proteinExistence type="predicted"/>
<organism evidence="2">
    <name type="scientific">Hexamita inflata</name>
    <dbReference type="NCBI Taxonomy" id="28002"/>
    <lineage>
        <taxon>Eukaryota</taxon>
        <taxon>Metamonada</taxon>
        <taxon>Diplomonadida</taxon>
        <taxon>Hexamitidae</taxon>
        <taxon>Hexamitinae</taxon>
        <taxon>Hexamita</taxon>
    </lineage>
</organism>